<gene>
    <name evidence="5" type="ORF">FPAR1323_LOCUS7216</name>
</gene>
<dbReference type="EMBL" id="HBGT01013430">
    <property type="protein sequence ID" value="CAD9410196.1"/>
    <property type="molecule type" value="Transcribed_RNA"/>
</dbReference>
<dbReference type="GO" id="GO:0016287">
    <property type="term" value="F:glycerone-phosphate O-acyltransferase activity"/>
    <property type="evidence" value="ECO:0007669"/>
    <property type="project" value="TreeGrafter"/>
</dbReference>
<evidence type="ECO:0000256" key="3">
    <source>
        <dbReference type="SAM" id="Phobius"/>
    </source>
</evidence>
<keyword evidence="3" id="KW-0472">Membrane</keyword>
<keyword evidence="3" id="KW-0812">Transmembrane</keyword>
<name>A0A7S2BZT4_9STRA</name>
<keyword evidence="4" id="KW-0732">Signal</keyword>
<evidence type="ECO:0000256" key="4">
    <source>
        <dbReference type="SAM" id="SignalP"/>
    </source>
</evidence>
<dbReference type="GO" id="GO:0004366">
    <property type="term" value="F:glycerol-3-phosphate O-acyltransferase activity"/>
    <property type="evidence" value="ECO:0007669"/>
    <property type="project" value="TreeGrafter"/>
</dbReference>
<accession>A0A7S2BZT4</accession>
<feature type="transmembrane region" description="Helical" evidence="3">
    <location>
        <begin position="52"/>
        <end position="74"/>
    </location>
</feature>
<proteinExistence type="predicted"/>
<dbReference type="GO" id="GO:0008654">
    <property type="term" value="P:phospholipid biosynthetic process"/>
    <property type="evidence" value="ECO:0007669"/>
    <property type="project" value="TreeGrafter"/>
</dbReference>
<dbReference type="InterPro" id="IPR052744">
    <property type="entry name" value="GPAT/DAPAT"/>
</dbReference>
<evidence type="ECO:0000313" key="5">
    <source>
        <dbReference type="EMBL" id="CAD9410196.1"/>
    </source>
</evidence>
<reference evidence="5" key="1">
    <citation type="submission" date="2021-01" db="EMBL/GenBank/DDBJ databases">
        <authorList>
            <person name="Corre E."/>
            <person name="Pelletier E."/>
            <person name="Niang G."/>
            <person name="Scheremetjew M."/>
            <person name="Finn R."/>
            <person name="Kale V."/>
            <person name="Holt S."/>
            <person name="Cochrane G."/>
            <person name="Meng A."/>
            <person name="Brown T."/>
            <person name="Cohen L."/>
        </authorList>
    </citation>
    <scope>NUCLEOTIDE SEQUENCE</scope>
    <source>
        <strain evidence="5">RCC1693</strain>
    </source>
</reference>
<feature type="region of interest" description="Disordered" evidence="2">
    <location>
        <begin position="171"/>
        <end position="196"/>
    </location>
</feature>
<feature type="chain" id="PRO_5030822979" evidence="4">
    <location>
        <begin position="17"/>
        <end position="196"/>
    </location>
</feature>
<evidence type="ECO:0000256" key="1">
    <source>
        <dbReference type="SAM" id="Coils"/>
    </source>
</evidence>
<sequence length="196" mass="21975">MVFVMMLAAMPGLLLNAPVGLYARMVTDKHQVEALAKSNVKLKATDVRLSKMITTCIAGVPVLWLSYAIIIFCFGYKMKEVALFLFCCPFFSYLGVLAAEAGMVDLKDLKPLLLRLMVNREEMMKLMKERQELQKMVRATVKKYGPDMGEVYFGRNISWANLAQNERLSALDSPTSSRTTSEDKAAASFQPKSKDI</sequence>
<feature type="signal peptide" evidence="4">
    <location>
        <begin position="1"/>
        <end position="16"/>
    </location>
</feature>
<organism evidence="5">
    <name type="scientific">Florenciella parvula</name>
    <dbReference type="NCBI Taxonomy" id="236787"/>
    <lineage>
        <taxon>Eukaryota</taxon>
        <taxon>Sar</taxon>
        <taxon>Stramenopiles</taxon>
        <taxon>Ochrophyta</taxon>
        <taxon>Dictyochophyceae</taxon>
        <taxon>Florenciellales</taxon>
        <taxon>Florenciella</taxon>
    </lineage>
</organism>
<keyword evidence="3" id="KW-1133">Transmembrane helix</keyword>
<keyword evidence="1" id="KW-0175">Coiled coil</keyword>
<dbReference type="AlphaFoldDB" id="A0A7S2BZT4"/>
<dbReference type="PANTHER" id="PTHR31605:SF0">
    <property type="entry name" value="GLYCEROL-3-PHOSPHATE O-ACYLTRANSFERASE 1"/>
    <property type="match status" value="1"/>
</dbReference>
<protein>
    <submittedName>
        <fullName evidence="5">Uncharacterized protein</fullName>
    </submittedName>
</protein>
<dbReference type="PANTHER" id="PTHR31605">
    <property type="entry name" value="GLYCEROL-3-PHOSPHATE O-ACYLTRANSFERASE 1"/>
    <property type="match status" value="1"/>
</dbReference>
<feature type="coiled-coil region" evidence="1">
    <location>
        <begin position="116"/>
        <end position="143"/>
    </location>
</feature>
<evidence type="ECO:0000256" key="2">
    <source>
        <dbReference type="SAM" id="MobiDB-lite"/>
    </source>
</evidence>
<feature type="transmembrane region" description="Helical" evidence="3">
    <location>
        <begin position="81"/>
        <end position="99"/>
    </location>
</feature>